<keyword evidence="1" id="KW-0472">Membrane</keyword>
<name>A0A1G2KRP8_9BACT</name>
<evidence type="ECO:0000313" key="3">
    <source>
        <dbReference type="Proteomes" id="UP000177811"/>
    </source>
</evidence>
<feature type="transmembrane region" description="Helical" evidence="1">
    <location>
        <begin position="76"/>
        <end position="98"/>
    </location>
</feature>
<organism evidence="2 3">
    <name type="scientific">Candidatus Sungbacteria bacterium RIFCSPHIGHO2_02_FULL_51_29</name>
    <dbReference type="NCBI Taxonomy" id="1802273"/>
    <lineage>
        <taxon>Bacteria</taxon>
        <taxon>Candidatus Sungiibacteriota</taxon>
    </lineage>
</organism>
<evidence type="ECO:0000256" key="1">
    <source>
        <dbReference type="SAM" id="Phobius"/>
    </source>
</evidence>
<dbReference type="AlphaFoldDB" id="A0A1G2KRP8"/>
<sequence>MQKLTFLHNTLTIILILMLGAIILHGLLGSLIRSDYAFYCSMRAVIHQTSCPPSSSGEGSGYIHNLLLSNSENQKLFQAAVFFFMLSLLLFLGGKVNWSELADTIRSFRQLPVKIHYLWQIKLRRWSQRLIQSPAIIGA</sequence>
<dbReference type="EMBL" id="MHQL01000047">
    <property type="protein sequence ID" value="OHA02060.1"/>
    <property type="molecule type" value="Genomic_DNA"/>
</dbReference>
<proteinExistence type="predicted"/>
<dbReference type="Proteomes" id="UP000177811">
    <property type="component" value="Unassembled WGS sequence"/>
</dbReference>
<keyword evidence="1" id="KW-1133">Transmembrane helix</keyword>
<keyword evidence="1" id="KW-0812">Transmembrane</keyword>
<gene>
    <name evidence="2" type="ORF">A3C16_04310</name>
</gene>
<evidence type="ECO:0000313" key="2">
    <source>
        <dbReference type="EMBL" id="OHA02060.1"/>
    </source>
</evidence>
<feature type="transmembrane region" description="Helical" evidence="1">
    <location>
        <begin position="12"/>
        <end position="32"/>
    </location>
</feature>
<accession>A0A1G2KRP8</accession>
<protein>
    <submittedName>
        <fullName evidence="2">Uncharacterized protein</fullName>
    </submittedName>
</protein>
<reference evidence="2 3" key="1">
    <citation type="journal article" date="2016" name="Nat. Commun.">
        <title>Thousands of microbial genomes shed light on interconnected biogeochemical processes in an aquifer system.</title>
        <authorList>
            <person name="Anantharaman K."/>
            <person name="Brown C.T."/>
            <person name="Hug L.A."/>
            <person name="Sharon I."/>
            <person name="Castelle C.J."/>
            <person name="Probst A.J."/>
            <person name="Thomas B.C."/>
            <person name="Singh A."/>
            <person name="Wilkins M.J."/>
            <person name="Karaoz U."/>
            <person name="Brodie E.L."/>
            <person name="Williams K.H."/>
            <person name="Hubbard S.S."/>
            <person name="Banfield J.F."/>
        </authorList>
    </citation>
    <scope>NUCLEOTIDE SEQUENCE [LARGE SCALE GENOMIC DNA]</scope>
</reference>
<comment type="caution">
    <text evidence="2">The sequence shown here is derived from an EMBL/GenBank/DDBJ whole genome shotgun (WGS) entry which is preliminary data.</text>
</comment>